<proteinExistence type="predicted"/>
<keyword evidence="1" id="KW-0812">Transmembrane</keyword>
<reference evidence="2 3" key="1">
    <citation type="submission" date="2023-07" db="EMBL/GenBank/DDBJ databases">
        <title>Genomic Encyclopedia of Type Strains, Phase IV (KMG-IV): sequencing the most valuable type-strain genomes for metagenomic binning, comparative biology and taxonomic classification.</title>
        <authorList>
            <person name="Goeker M."/>
        </authorList>
    </citation>
    <scope>NUCLEOTIDE SEQUENCE [LARGE SCALE GENOMIC DNA]</scope>
    <source>
        <strain evidence="2 3">DSM 9768</strain>
    </source>
</reference>
<evidence type="ECO:0000313" key="3">
    <source>
        <dbReference type="Proteomes" id="UP001230005"/>
    </source>
</evidence>
<keyword evidence="1" id="KW-0472">Membrane</keyword>
<sequence length="131" mass="15466">MTQWIILGSVTRSSTSFHNPGHIRIWYESPLRNFEPHLVTALLFFILVFGVGYFIHINRKEHLKEEGVMEDVDEKKFQELATKKNILLNKILQVEEDFSAGVITEKEMEEKVEAYKKYLFKVKSDLNKYIE</sequence>
<evidence type="ECO:0000256" key="1">
    <source>
        <dbReference type="SAM" id="Phobius"/>
    </source>
</evidence>
<accession>A0ABU0A2S5</accession>
<dbReference type="Proteomes" id="UP001230005">
    <property type="component" value="Unassembled WGS sequence"/>
</dbReference>
<protein>
    <submittedName>
        <fullName evidence="2">Uncharacterized protein</fullName>
    </submittedName>
</protein>
<name>A0ABU0A2S5_9BACI</name>
<feature type="transmembrane region" description="Helical" evidence="1">
    <location>
        <begin position="37"/>
        <end position="55"/>
    </location>
</feature>
<evidence type="ECO:0000313" key="2">
    <source>
        <dbReference type="EMBL" id="MDQ0257793.1"/>
    </source>
</evidence>
<organism evidence="2 3">
    <name type="scientific">Evansella vedderi</name>
    <dbReference type="NCBI Taxonomy" id="38282"/>
    <lineage>
        <taxon>Bacteria</taxon>
        <taxon>Bacillati</taxon>
        <taxon>Bacillota</taxon>
        <taxon>Bacilli</taxon>
        <taxon>Bacillales</taxon>
        <taxon>Bacillaceae</taxon>
        <taxon>Evansella</taxon>
    </lineage>
</organism>
<gene>
    <name evidence="2" type="ORF">J2S74_005255</name>
</gene>
<dbReference type="RefSeq" id="WP_307332078.1">
    <property type="nucleotide sequence ID" value="NZ_JAUSUG010000034.1"/>
</dbReference>
<dbReference type="EMBL" id="JAUSUG010000034">
    <property type="protein sequence ID" value="MDQ0257793.1"/>
    <property type="molecule type" value="Genomic_DNA"/>
</dbReference>
<comment type="caution">
    <text evidence="2">The sequence shown here is derived from an EMBL/GenBank/DDBJ whole genome shotgun (WGS) entry which is preliminary data.</text>
</comment>
<keyword evidence="1" id="KW-1133">Transmembrane helix</keyword>
<keyword evidence="3" id="KW-1185">Reference proteome</keyword>